<evidence type="ECO:0000313" key="2">
    <source>
        <dbReference type="EMBL" id="MPC95355.1"/>
    </source>
</evidence>
<feature type="compositionally biased region" description="Gly residues" evidence="1">
    <location>
        <begin position="82"/>
        <end position="91"/>
    </location>
</feature>
<reference evidence="2 3" key="1">
    <citation type="submission" date="2019-05" db="EMBL/GenBank/DDBJ databases">
        <title>Another draft genome of Portunus trituberculatus and its Hox gene families provides insights of decapod evolution.</title>
        <authorList>
            <person name="Jeong J.-H."/>
            <person name="Song I."/>
            <person name="Kim S."/>
            <person name="Choi T."/>
            <person name="Kim D."/>
            <person name="Ryu S."/>
            <person name="Kim W."/>
        </authorList>
    </citation>
    <scope>NUCLEOTIDE SEQUENCE [LARGE SCALE GENOMIC DNA]</scope>
    <source>
        <tissue evidence="2">Muscle</tissue>
    </source>
</reference>
<organism evidence="2 3">
    <name type="scientific">Portunus trituberculatus</name>
    <name type="common">Swimming crab</name>
    <name type="synonym">Neptunus trituberculatus</name>
    <dbReference type="NCBI Taxonomy" id="210409"/>
    <lineage>
        <taxon>Eukaryota</taxon>
        <taxon>Metazoa</taxon>
        <taxon>Ecdysozoa</taxon>
        <taxon>Arthropoda</taxon>
        <taxon>Crustacea</taxon>
        <taxon>Multicrustacea</taxon>
        <taxon>Malacostraca</taxon>
        <taxon>Eumalacostraca</taxon>
        <taxon>Eucarida</taxon>
        <taxon>Decapoda</taxon>
        <taxon>Pleocyemata</taxon>
        <taxon>Brachyura</taxon>
        <taxon>Eubrachyura</taxon>
        <taxon>Portunoidea</taxon>
        <taxon>Portunidae</taxon>
        <taxon>Portuninae</taxon>
        <taxon>Portunus</taxon>
    </lineage>
</organism>
<accession>A0A5B7JL70</accession>
<evidence type="ECO:0000256" key="1">
    <source>
        <dbReference type="SAM" id="MobiDB-lite"/>
    </source>
</evidence>
<proteinExistence type="predicted"/>
<sequence length="91" mass="10123">MIEKKVHHVCHLTVNCVRVHLKGAKHLCTVMQGPLSRGRQSNIFLITTGFIYKTRKPARGTRRSRPPRGAGTLIHRPRPGKGRGTGGHRSP</sequence>
<dbReference type="EMBL" id="VSRR010101906">
    <property type="protein sequence ID" value="MPC95355.1"/>
    <property type="molecule type" value="Genomic_DNA"/>
</dbReference>
<dbReference type="Proteomes" id="UP000324222">
    <property type="component" value="Unassembled WGS sequence"/>
</dbReference>
<comment type="caution">
    <text evidence="2">The sequence shown here is derived from an EMBL/GenBank/DDBJ whole genome shotgun (WGS) entry which is preliminary data.</text>
</comment>
<keyword evidence="3" id="KW-1185">Reference proteome</keyword>
<evidence type="ECO:0000313" key="3">
    <source>
        <dbReference type="Proteomes" id="UP000324222"/>
    </source>
</evidence>
<protein>
    <submittedName>
        <fullName evidence="2">Uncharacterized protein</fullName>
    </submittedName>
</protein>
<dbReference type="AlphaFoldDB" id="A0A5B7JL70"/>
<feature type="compositionally biased region" description="Basic residues" evidence="1">
    <location>
        <begin position="55"/>
        <end position="66"/>
    </location>
</feature>
<name>A0A5B7JL70_PORTR</name>
<gene>
    <name evidence="2" type="ORF">E2C01_090562</name>
</gene>
<feature type="region of interest" description="Disordered" evidence="1">
    <location>
        <begin position="55"/>
        <end position="91"/>
    </location>
</feature>